<proteinExistence type="predicted"/>
<evidence type="ECO:0000313" key="3">
    <source>
        <dbReference type="Proteomes" id="UP001172155"/>
    </source>
</evidence>
<dbReference type="Proteomes" id="UP001172155">
    <property type="component" value="Unassembled WGS sequence"/>
</dbReference>
<dbReference type="AlphaFoldDB" id="A0AA40BQT5"/>
<feature type="region of interest" description="Disordered" evidence="1">
    <location>
        <begin position="49"/>
        <end position="120"/>
    </location>
</feature>
<accession>A0AA40BQT5</accession>
<evidence type="ECO:0000313" key="2">
    <source>
        <dbReference type="EMBL" id="KAK0738676.1"/>
    </source>
</evidence>
<gene>
    <name evidence="2" type="ORF">B0T18DRAFT_251381</name>
</gene>
<name>A0AA40BQT5_9PEZI</name>
<feature type="compositionally biased region" description="Polar residues" evidence="1">
    <location>
        <begin position="111"/>
        <end position="120"/>
    </location>
</feature>
<sequence length="120" mass="13062">MVYHAKSFGRRRLLGSFLRRRLPWQQTQPYLHALVCYYRIRMAFGPDKSLCRPSGTDKSPPQPSSSPTAYRTLEVATDGGENNSPGNGSVIALGPGDPSRDQSTEPESDLHTSGSLTPAG</sequence>
<dbReference type="EMBL" id="JAUKUD010000007">
    <property type="protein sequence ID" value="KAK0738676.1"/>
    <property type="molecule type" value="Genomic_DNA"/>
</dbReference>
<organism evidence="2 3">
    <name type="scientific">Schizothecium vesticola</name>
    <dbReference type="NCBI Taxonomy" id="314040"/>
    <lineage>
        <taxon>Eukaryota</taxon>
        <taxon>Fungi</taxon>
        <taxon>Dikarya</taxon>
        <taxon>Ascomycota</taxon>
        <taxon>Pezizomycotina</taxon>
        <taxon>Sordariomycetes</taxon>
        <taxon>Sordariomycetidae</taxon>
        <taxon>Sordariales</taxon>
        <taxon>Schizotheciaceae</taxon>
        <taxon>Schizothecium</taxon>
    </lineage>
</organism>
<protein>
    <submittedName>
        <fullName evidence="2">Uncharacterized protein</fullName>
    </submittedName>
</protein>
<reference evidence="2" key="1">
    <citation type="submission" date="2023-06" db="EMBL/GenBank/DDBJ databases">
        <title>Genome-scale phylogeny and comparative genomics of the fungal order Sordariales.</title>
        <authorList>
            <consortium name="Lawrence Berkeley National Laboratory"/>
            <person name="Hensen N."/>
            <person name="Bonometti L."/>
            <person name="Westerberg I."/>
            <person name="Brannstrom I.O."/>
            <person name="Guillou S."/>
            <person name="Cros-Aarteil S."/>
            <person name="Calhoun S."/>
            <person name="Haridas S."/>
            <person name="Kuo A."/>
            <person name="Mondo S."/>
            <person name="Pangilinan J."/>
            <person name="Riley R."/>
            <person name="LaButti K."/>
            <person name="Andreopoulos B."/>
            <person name="Lipzen A."/>
            <person name="Chen C."/>
            <person name="Yanf M."/>
            <person name="Daum C."/>
            <person name="Ng V."/>
            <person name="Clum A."/>
            <person name="Steindorff A."/>
            <person name="Ohm R."/>
            <person name="Martin F."/>
            <person name="Silar P."/>
            <person name="Natvig D."/>
            <person name="Lalanne C."/>
            <person name="Gautier V."/>
            <person name="Ament-velasquez S.L."/>
            <person name="Kruys A."/>
            <person name="Hutchinson M.I."/>
            <person name="Powell A.J."/>
            <person name="Barry K."/>
            <person name="Miller A.N."/>
            <person name="Grigoriev I.V."/>
            <person name="Debuchy R."/>
            <person name="Gladieux P."/>
            <person name="Thoren M.H."/>
            <person name="Johannesson H."/>
        </authorList>
    </citation>
    <scope>NUCLEOTIDE SEQUENCE</scope>
    <source>
        <strain evidence="2">SMH3187-1</strain>
    </source>
</reference>
<keyword evidence="3" id="KW-1185">Reference proteome</keyword>
<comment type="caution">
    <text evidence="2">The sequence shown here is derived from an EMBL/GenBank/DDBJ whole genome shotgun (WGS) entry which is preliminary data.</text>
</comment>
<evidence type="ECO:0000256" key="1">
    <source>
        <dbReference type="SAM" id="MobiDB-lite"/>
    </source>
</evidence>